<evidence type="ECO:0000256" key="1">
    <source>
        <dbReference type="SAM" id="MobiDB-lite"/>
    </source>
</evidence>
<evidence type="ECO:0008006" key="3">
    <source>
        <dbReference type="Google" id="ProtNLM"/>
    </source>
</evidence>
<dbReference type="PROSITE" id="PS51257">
    <property type="entry name" value="PROKAR_LIPOPROTEIN"/>
    <property type="match status" value="1"/>
</dbReference>
<gene>
    <name evidence="2" type="ORF">OG699_01820</name>
</gene>
<dbReference type="EMBL" id="CP109546">
    <property type="protein sequence ID" value="WTZ06861.1"/>
    <property type="molecule type" value="Genomic_DNA"/>
</dbReference>
<feature type="compositionally biased region" description="Polar residues" evidence="1">
    <location>
        <begin position="165"/>
        <end position="175"/>
    </location>
</feature>
<evidence type="ECO:0000313" key="2">
    <source>
        <dbReference type="EMBL" id="WTZ06861.1"/>
    </source>
</evidence>
<dbReference type="AlphaFoldDB" id="A0AAU3HV60"/>
<feature type="region of interest" description="Disordered" evidence="1">
    <location>
        <begin position="136"/>
        <end position="175"/>
    </location>
</feature>
<protein>
    <recommendedName>
        <fullName evidence="3">Lipoprotein</fullName>
    </recommendedName>
</protein>
<accession>A0AAU3HV60</accession>
<reference evidence="2" key="1">
    <citation type="submission" date="2022-10" db="EMBL/GenBank/DDBJ databases">
        <title>The complete genomes of actinobacterial strains from the NBC collection.</title>
        <authorList>
            <person name="Joergensen T.S."/>
            <person name="Alvarez Arevalo M."/>
            <person name="Sterndorff E.B."/>
            <person name="Faurdal D."/>
            <person name="Vuksanovic O."/>
            <person name="Mourched A.-S."/>
            <person name="Charusanti P."/>
            <person name="Shaw S."/>
            <person name="Blin K."/>
            <person name="Weber T."/>
        </authorList>
    </citation>
    <scope>NUCLEOTIDE SEQUENCE</scope>
    <source>
        <strain evidence="2">NBC_01393</strain>
    </source>
</reference>
<organism evidence="2">
    <name type="scientific">Streptomyces sp. NBC_01393</name>
    <dbReference type="NCBI Taxonomy" id="2903851"/>
    <lineage>
        <taxon>Bacteria</taxon>
        <taxon>Bacillati</taxon>
        <taxon>Actinomycetota</taxon>
        <taxon>Actinomycetes</taxon>
        <taxon>Kitasatosporales</taxon>
        <taxon>Streptomycetaceae</taxon>
        <taxon>Streptomyces</taxon>
    </lineage>
</organism>
<name>A0AAU3HV60_9ACTN</name>
<proteinExistence type="predicted"/>
<sequence>MTRKTTLTRIALAAAVTGGLLTGCTSDDESLTYQTDYSNHRPLRVVGYPSTGSLETVQKAVWRLADGDADALAALAVDDTHADATARNWVKAFGAAAKADVTADFYDEGSVRQVVVLYFAKSGQIKEIEARIGDDDSWGLTLAEPDPAEATAKPTWAPSKPGHSGSRTSGTESGN</sequence>